<keyword evidence="4" id="KW-1185">Reference proteome</keyword>
<feature type="coiled-coil region" evidence="1">
    <location>
        <begin position="213"/>
        <end position="240"/>
    </location>
</feature>
<feature type="coiled-coil region" evidence="1">
    <location>
        <begin position="274"/>
        <end position="301"/>
    </location>
</feature>
<feature type="coiled-coil region" evidence="1">
    <location>
        <begin position="804"/>
        <end position="890"/>
    </location>
</feature>
<dbReference type="EMBL" id="JAGGKT010000002">
    <property type="protein sequence ID" value="MBP1931365.1"/>
    <property type="molecule type" value="Genomic_DNA"/>
</dbReference>
<comment type="caution">
    <text evidence="3">The sequence shown here is derived from an EMBL/GenBank/DDBJ whole genome shotgun (WGS) entry which is preliminary data.</text>
</comment>
<evidence type="ECO:0000259" key="2">
    <source>
        <dbReference type="Pfam" id="PF13514"/>
    </source>
</evidence>
<feature type="coiled-coil region" evidence="1">
    <location>
        <begin position="335"/>
        <end position="412"/>
    </location>
</feature>
<dbReference type="SUPFAM" id="SSF52540">
    <property type="entry name" value="P-loop containing nucleoside triphosphate hydrolases"/>
    <property type="match status" value="2"/>
</dbReference>
<accession>A0ABS4GM72</accession>
<feature type="domain" description="YhaN AAA" evidence="2">
    <location>
        <begin position="1"/>
        <end position="206"/>
    </location>
</feature>
<feature type="coiled-coil region" evidence="1">
    <location>
        <begin position="442"/>
        <end position="525"/>
    </location>
</feature>
<dbReference type="Gene3D" id="3.40.50.300">
    <property type="entry name" value="P-loop containing nucleotide triphosphate hydrolases"/>
    <property type="match status" value="2"/>
</dbReference>
<protein>
    <submittedName>
        <fullName evidence="3">Uncharacterized protein YhaN</fullName>
    </submittedName>
</protein>
<dbReference type="InterPro" id="IPR038734">
    <property type="entry name" value="YhaN_AAA"/>
</dbReference>
<dbReference type="Pfam" id="PF13514">
    <property type="entry name" value="AAA_27"/>
    <property type="match status" value="1"/>
</dbReference>
<name>A0ABS4GM72_9BACL</name>
<sequence>MRIEEIHLEAFGCYTDYRISFGDTNRTFHLLYGSNEAGKSTLLRGLTNLFYEIPANTMDAFFHMPNKLRIGGTIQCSDGRRCSFYRRKGNKNTLMFADKQPMEDSALQSFLGGVSKEAFTSMFALNHETLRMGGESLLRGGGNLGESLFEAAAGIHHLNQVLIKLDKATGNLFSPKASKPIINQLLSEHKKLKEKTKAASLSANKWLELKKQLSMKEKELLSLKQEIRAEEKEQTKLERILWSLPFIAKRKTLLEGLNALGQVVVLPAEFTVQRMDLSSKLALERDQKERLLKEIVELEQQILEHDIPQELILHADLIVDLHQQLSNYRTDRAGVPQLEAENRLLEDEMKDKLLQLQYHGPREQLEKLRIQLFDKERMRQLASQYYVLEQQLSNSEKQLRERSEELEELAHKRGSIGEVVDIQPLEREVADIRKLGDPEANLEKEQKAKGSLEREIELEIEKDPLWSGTVEEAERISIPLSETLDGFQEQQQQLLSEKNTLNQKIKELACVQKEIQDELEDMSRQGQVPTEQELLQSREVREQGWELIRRSWLDRQPDIKGEQAYSSEKLDIAYQHAVEKADEVSDLLRIEAERVARYEHLIEMKKQKEQALNSLYEALEAREKDIAGWNEQWQELWRKTGIQPLSPKEMKGWCYKHAERLLLIKQWRELVHSVEESQLKLEDNRALFVSLLSEHESNLSVQGASLSALLRQGERILAENEKRRNDLEHLNRRVEEVSQKLRRSREDYDLAQEKIKGWSKSWTGAISKTSMPETLTVEMAAQYIQIHDELFARVDHQKKNQWVLEQKRMAVQQFEDQAREFLAKIEWNGQDFHSVEHLVTELYAALQKAQRDVERKQHRIDQLTQKKQEFEQLEKNLLALESKMHLLVTQASCEQEEQLQVAEERSQAYCQIQQQLTLLEQQLLENGAGLTIQELIEETDHVDRDLLPQLVKEREDLLRSKNEEKSRLDQEYGVIKYEFEKLNGESQEALIAAEEGETVIASLRQESGRYIRYQLAASILRKAIDDFREKNQHPILQRASYLFNRLTLGSFAGLSIGFDSKDTPVIVGIRENGEQVGVEGMSDGTQDQLYLALRIANVEKYATENEPMPLILDDILVHFDDQRSKETLRILAEISSKVQVIYFTHHAHLVGLAKEVVDQNMLDIHRIHHRQVYTEIIDMSEDKKSDIMI</sequence>
<dbReference type="RefSeq" id="WP_209809432.1">
    <property type="nucleotide sequence ID" value="NZ_JAGGKT010000002.1"/>
</dbReference>
<feature type="coiled-coil region" evidence="1">
    <location>
        <begin position="717"/>
        <end position="754"/>
    </location>
</feature>
<reference evidence="3 4" key="1">
    <citation type="submission" date="2021-03" db="EMBL/GenBank/DDBJ databases">
        <title>Genomic Encyclopedia of Type Strains, Phase IV (KMG-IV): sequencing the most valuable type-strain genomes for metagenomic binning, comparative biology and taxonomic classification.</title>
        <authorList>
            <person name="Goeker M."/>
        </authorList>
    </citation>
    <scope>NUCLEOTIDE SEQUENCE [LARGE SCALE GENOMIC DNA]</scope>
    <source>
        <strain evidence="3 4">DSM 24738</strain>
    </source>
</reference>
<organism evidence="3 4">
    <name type="scientific">Ammoniphilus resinae</name>
    <dbReference type="NCBI Taxonomy" id="861532"/>
    <lineage>
        <taxon>Bacteria</taxon>
        <taxon>Bacillati</taxon>
        <taxon>Bacillota</taxon>
        <taxon>Bacilli</taxon>
        <taxon>Bacillales</taxon>
        <taxon>Paenibacillaceae</taxon>
        <taxon>Aneurinibacillus group</taxon>
        <taxon>Ammoniphilus</taxon>
    </lineage>
</organism>
<keyword evidence="1" id="KW-0175">Coiled coil</keyword>
<gene>
    <name evidence="3" type="ORF">J2Z37_001362</name>
</gene>
<evidence type="ECO:0000313" key="3">
    <source>
        <dbReference type="EMBL" id="MBP1931365.1"/>
    </source>
</evidence>
<evidence type="ECO:0000313" key="4">
    <source>
        <dbReference type="Proteomes" id="UP001519343"/>
    </source>
</evidence>
<dbReference type="PANTHER" id="PTHR41259">
    <property type="entry name" value="DOUBLE-STRAND BREAK REPAIR RAD50 ATPASE, PUTATIVE-RELATED"/>
    <property type="match status" value="1"/>
</dbReference>
<dbReference type="InterPro" id="IPR027417">
    <property type="entry name" value="P-loop_NTPase"/>
</dbReference>
<evidence type="ECO:0000256" key="1">
    <source>
        <dbReference type="SAM" id="Coils"/>
    </source>
</evidence>
<dbReference type="PANTHER" id="PTHR41259:SF1">
    <property type="entry name" value="DOUBLE-STRAND BREAK REPAIR RAD50 ATPASE, PUTATIVE-RELATED"/>
    <property type="match status" value="1"/>
</dbReference>
<proteinExistence type="predicted"/>
<dbReference type="Proteomes" id="UP001519343">
    <property type="component" value="Unassembled WGS sequence"/>
</dbReference>